<dbReference type="Proteomes" id="UP000282837">
    <property type="component" value="Unassembled WGS sequence"/>
</dbReference>
<keyword evidence="3" id="KW-1185">Reference proteome</keyword>
<evidence type="ECO:0000259" key="1">
    <source>
        <dbReference type="PROSITE" id="PS50851"/>
    </source>
</evidence>
<dbReference type="GO" id="GO:0006935">
    <property type="term" value="P:chemotaxis"/>
    <property type="evidence" value="ECO:0007669"/>
    <property type="project" value="InterPro"/>
</dbReference>
<dbReference type="Gene3D" id="2.40.50.180">
    <property type="entry name" value="CheA-289, Domain 4"/>
    <property type="match status" value="3"/>
</dbReference>
<dbReference type="InterPro" id="IPR039315">
    <property type="entry name" value="CheW"/>
</dbReference>
<dbReference type="SUPFAM" id="SSF50341">
    <property type="entry name" value="CheW-like"/>
    <property type="match status" value="3"/>
</dbReference>
<organism evidence="2 3">
    <name type="scientific">Novosphingobium umbonatum</name>
    <dbReference type="NCBI Taxonomy" id="1908524"/>
    <lineage>
        <taxon>Bacteria</taxon>
        <taxon>Pseudomonadati</taxon>
        <taxon>Pseudomonadota</taxon>
        <taxon>Alphaproteobacteria</taxon>
        <taxon>Sphingomonadales</taxon>
        <taxon>Sphingomonadaceae</taxon>
        <taxon>Novosphingobium</taxon>
    </lineage>
</organism>
<dbReference type="PANTHER" id="PTHR22617">
    <property type="entry name" value="CHEMOTAXIS SENSOR HISTIDINE KINASE-RELATED"/>
    <property type="match status" value="1"/>
</dbReference>
<comment type="caution">
    <text evidence="2">The sequence shown here is derived from an EMBL/GenBank/DDBJ whole genome shotgun (WGS) entry which is preliminary data.</text>
</comment>
<feature type="domain" description="CheW-like" evidence="1">
    <location>
        <begin position="346"/>
        <end position="488"/>
    </location>
</feature>
<dbReference type="InterPro" id="IPR002545">
    <property type="entry name" value="CheW-lke_dom"/>
</dbReference>
<name>A0A437N8V1_9SPHN</name>
<sequence length="488" mass="50959">MNAPVLMPDLAAAMAGNAAQDDLHGLVRVGAMEIAFPIAQIREVVPHPDRLRATPRTMPALQGAMDLRGAIVPVLDLTMLMGMQADGEVGQHPDIIMVLRTSDGVFGVGIDEICGVVDLGHQRMTPMSHVSGDGMAAVGQVIRAGFTLNGHSGVVLDAQAFVGLPGLALAEDRLVSAAAHSAGGEPTLIFSIGPYRFGLAAKVIDASVPQVVATPSPVDDSLWIGLINHNGRRLPVVDTLNLLGFDQMAPAREMASVVLRLEDGGLIALRIDRVHDMARIRREDWLTLQGMTIGQRGLLGGAYPGDQTILMLDPAKLAADATLQNLARLEEGNRVSAAAEAIGQGRKAYLIITLGEGAHAVPLEEVDEVLTASLVERIPLAGEAGCVIGLMPHRGAAVPLVDLGSRLGVGSTRHGPFILLASSEGRRMGFMIDALSAVERVVPRELAQAGAGSAGRFAPSGLPGATILTQEGKTCSILNLADLIDAQP</sequence>
<dbReference type="GO" id="GO:0005829">
    <property type="term" value="C:cytosol"/>
    <property type="evidence" value="ECO:0007669"/>
    <property type="project" value="TreeGrafter"/>
</dbReference>
<gene>
    <name evidence="2" type="ORF">EOE18_05805</name>
</gene>
<dbReference type="CDD" id="cd00588">
    <property type="entry name" value="CheW_like"/>
    <property type="match status" value="1"/>
</dbReference>
<dbReference type="Pfam" id="PF01584">
    <property type="entry name" value="CheW"/>
    <property type="match status" value="3"/>
</dbReference>
<dbReference type="PANTHER" id="PTHR22617:SF23">
    <property type="entry name" value="CHEMOTAXIS PROTEIN CHEW"/>
    <property type="match status" value="1"/>
</dbReference>
<feature type="domain" description="CheW-like" evidence="1">
    <location>
        <begin position="184"/>
        <end position="323"/>
    </location>
</feature>
<evidence type="ECO:0000313" key="3">
    <source>
        <dbReference type="Proteomes" id="UP000282837"/>
    </source>
</evidence>
<feature type="domain" description="CheW-like" evidence="1">
    <location>
        <begin position="21"/>
        <end position="167"/>
    </location>
</feature>
<dbReference type="SMART" id="SM00260">
    <property type="entry name" value="CheW"/>
    <property type="match status" value="3"/>
</dbReference>
<dbReference type="Gene3D" id="2.30.30.40">
    <property type="entry name" value="SH3 Domains"/>
    <property type="match status" value="3"/>
</dbReference>
<dbReference type="InterPro" id="IPR036061">
    <property type="entry name" value="CheW-like_dom_sf"/>
</dbReference>
<dbReference type="EMBL" id="SACO01000003">
    <property type="protein sequence ID" value="RVU06338.1"/>
    <property type="molecule type" value="Genomic_DNA"/>
</dbReference>
<proteinExistence type="predicted"/>
<dbReference type="PROSITE" id="PS50851">
    <property type="entry name" value="CHEW"/>
    <property type="match status" value="3"/>
</dbReference>
<protein>
    <submittedName>
        <fullName evidence="2">Chemotaxis protein CheW</fullName>
    </submittedName>
</protein>
<accession>A0A437N8V1</accession>
<reference evidence="2 3" key="1">
    <citation type="submission" date="2019-01" db="EMBL/GenBank/DDBJ databases">
        <authorList>
            <person name="Chen W.-M."/>
        </authorList>
    </citation>
    <scope>NUCLEOTIDE SEQUENCE [LARGE SCALE GENOMIC DNA]</scope>
    <source>
        <strain evidence="2 3">FSY-9</strain>
    </source>
</reference>
<dbReference type="RefSeq" id="WP_127707139.1">
    <property type="nucleotide sequence ID" value="NZ_SACO01000003.1"/>
</dbReference>
<evidence type="ECO:0000313" key="2">
    <source>
        <dbReference type="EMBL" id="RVU06338.1"/>
    </source>
</evidence>
<dbReference type="OrthoDB" id="7867375at2"/>
<dbReference type="GO" id="GO:0007165">
    <property type="term" value="P:signal transduction"/>
    <property type="evidence" value="ECO:0007669"/>
    <property type="project" value="InterPro"/>
</dbReference>
<dbReference type="AlphaFoldDB" id="A0A437N8V1"/>